<name>A0AAP0FXR8_9ASPA</name>
<comment type="caution">
    <text evidence="7">The sequence shown here is derived from an EMBL/GenBank/DDBJ whole genome shotgun (WGS) entry which is preliminary data.</text>
</comment>
<evidence type="ECO:0008006" key="9">
    <source>
        <dbReference type="Google" id="ProtNLM"/>
    </source>
</evidence>
<keyword evidence="5" id="KW-0479">Metal-binding</keyword>
<feature type="transmembrane region" description="Helical" evidence="6">
    <location>
        <begin position="209"/>
        <end position="228"/>
    </location>
</feature>
<proteinExistence type="predicted"/>
<evidence type="ECO:0000256" key="2">
    <source>
        <dbReference type="ARBA" id="ARBA00022692"/>
    </source>
</evidence>
<dbReference type="GO" id="GO:0038023">
    <property type="term" value="F:signaling receptor activity"/>
    <property type="evidence" value="ECO:0007669"/>
    <property type="project" value="TreeGrafter"/>
</dbReference>
<dbReference type="InterPro" id="IPR004254">
    <property type="entry name" value="AdipoR/HlyIII-related"/>
</dbReference>
<feature type="transmembrane region" description="Helical" evidence="6">
    <location>
        <begin position="338"/>
        <end position="360"/>
    </location>
</feature>
<keyword evidence="5" id="KW-0862">Zinc</keyword>
<accession>A0AAP0FXR8</accession>
<dbReference type="Proteomes" id="UP001418222">
    <property type="component" value="Unassembled WGS sequence"/>
</dbReference>
<dbReference type="AlphaFoldDB" id="A0AAP0FXR8"/>
<dbReference type="GO" id="GO:0009744">
    <property type="term" value="P:response to sucrose"/>
    <property type="evidence" value="ECO:0007669"/>
    <property type="project" value="UniProtKB-ARBA"/>
</dbReference>
<dbReference type="EMBL" id="JBBWWQ010000017">
    <property type="protein sequence ID" value="KAK8923530.1"/>
    <property type="molecule type" value="Genomic_DNA"/>
</dbReference>
<keyword evidence="2 6" id="KW-0812">Transmembrane</keyword>
<gene>
    <name evidence="7" type="ORF">KSP39_PZI019744</name>
</gene>
<feature type="binding site" evidence="5">
    <location>
        <position position="191"/>
    </location>
    <ligand>
        <name>Zn(2+)</name>
        <dbReference type="ChEBI" id="CHEBI:29105"/>
    </ligand>
</feature>
<comment type="subcellular location">
    <subcellularLocation>
        <location evidence="1">Membrane</location>
        <topology evidence="1">Multi-pass membrane protein</topology>
    </subcellularLocation>
</comment>
<evidence type="ECO:0000256" key="3">
    <source>
        <dbReference type="ARBA" id="ARBA00022989"/>
    </source>
</evidence>
<evidence type="ECO:0000256" key="5">
    <source>
        <dbReference type="PIRSR" id="PIRSR604254-1"/>
    </source>
</evidence>
<feature type="transmembrane region" description="Helical" evidence="6">
    <location>
        <begin position="237"/>
        <end position="258"/>
    </location>
</feature>
<evidence type="ECO:0000256" key="6">
    <source>
        <dbReference type="SAM" id="Phobius"/>
    </source>
</evidence>
<keyword evidence="8" id="KW-1185">Reference proteome</keyword>
<keyword evidence="4 6" id="KW-0472">Membrane</keyword>
<evidence type="ECO:0000256" key="4">
    <source>
        <dbReference type="ARBA" id="ARBA00023136"/>
    </source>
</evidence>
<feature type="binding site" evidence="5">
    <location>
        <position position="340"/>
    </location>
    <ligand>
        <name>Zn(2+)</name>
        <dbReference type="ChEBI" id="CHEBI:29105"/>
    </ligand>
</feature>
<dbReference type="PANTHER" id="PTHR20855">
    <property type="entry name" value="ADIPOR/PROGESTIN RECEPTOR-RELATED"/>
    <property type="match status" value="1"/>
</dbReference>
<feature type="transmembrane region" description="Helical" evidence="6">
    <location>
        <begin position="173"/>
        <end position="194"/>
    </location>
</feature>
<dbReference type="GO" id="GO:0046872">
    <property type="term" value="F:metal ion binding"/>
    <property type="evidence" value="ECO:0007669"/>
    <property type="project" value="UniProtKB-KW"/>
</dbReference>
<dbReference type="GO" id="GO:0016020">
    <property type="term" value="C:membrane"/>
    <property type="evidence" value="ECO:0007669"/>
    <property type="project" value="UniProtKB-SubCell"/>
</dbReference>
<reference evidence="7 8" key="1">
    <citation type="journal article" date="2022" name="Nat. Plants">
        <title>Genomes of leafy and leafless Platanthera orchids illuminate the evolution of mycoheterotrophy.</title>
        <authorList>
            <person name="Li M.H."/>
            <person name="Liu K.W."/>
            <person name="Li Z."/>
            <person name="Lu H.C."/>
            <person name="Ye Q.L."/>
            <person name="Zhang D."/>
            <person name="Wang J.Y."/>
            <person name="Li Y.F."/>
            <person name="Zhong Z.M."/>
            <person name="Liu X."/>
            <person name="Yu X."/>
            <person name="Liu D.K."/>
            <person name="Tu X.D."/>
            <person name="Liu B."/>
            <person name="Hao Y."/>
            <person name="Liao X.Y."/>
            <person name="Jiang Y.T."/>
            <person name="Sun W.H."/>
            <person name="Chen J."/>
            <person name="Chen Y.Q."/>
            <person name="Ai Y."/>
            <person name="Zhai J.W."/>
            <person name="Wu S.S."/>
            <person name="Zhou Z."/>
            <person name="Hsiao Y.Y."/>
            <person name="Wu W.L."/>
            <person name="Chen Y.Y."/>
            <person name="Lin Y.F."/>
            <person name="Hsu J.L."/>
            <person name="Li C.Y."/>
            <person name="Wang Z.W."/>
            <person name="Zhao X."/>
            <person name="Zhong W.Y."/>
            <person name="Ma X.K."/>
            <person name="Ma L."/>
            <person name="Huang J."/>
            <person name="Chen G.Z."/>
            <person name="Huang M.Z."/>
            <person name="Huang L."/>
            <person name="Peng D.H."/>
            <person name="Luo Y.B."/>
            <person name="Zou S.Q."/>
            <person name="Chen S.P."/>
            <person name="Lan S."/>
            <person name="Tsai W.C."/>
            <person name="Van de Peer Y."/>
            <person name="Liu Z.J."/>
        </authorList>
    </citation>
    <scope>NUCLEOTIDE SEQUENCE [LARGE SCALE GENOMIC DNA]</scope>
    <source>
        <strain evidence="7">Lor287</strain>
    </source>
</reference>
<organism evidence="7 8">
    <name type="scientific">Platanthera zijinensis</name>
    <dbReference type="NCBI Taxonomy" id="2320716"/>
    <lineage>
        <taxon>Eukaryota</taxon>
        <taxon>Viridiplantae</taxon>
        <taxon>Streptophyta</taxon>
        <taxon>Embryophyta</taxon>
        <taxon>Tracheophyta</taxon>
        <taxon>Spermatophyta</taxon>
        <taxon>Magnoliopsida</taxon>
        <taxon>Liliopsida</taxon>
        <taxon>Asparagales</taxon>
        <taxon>Orchidaceae</taxon>
        <taxon>Orchidoideae</taxon>
        <taxon>Orchideae</taxon>
        <taxon>Orchidinae</taxon>
        <taxon>Platanthera</taxon>
    </lineage>
</organism>
<keyword evidence="3 6" id="KW-1133">Transmembrane helix</keyword>
<evidence type="ECO:0000313" key="8">
    <source>
        <dbReference type="Proteomes" id="UP001418222"/>
    </source>
</evidence>
<feature type="binding site" evidence="5">
    <location>
        <position position="336"/>
    </location>
    <ligand>
        <name>Zn(2+)</name>
        <dbReference type="ChEBI" id="CHEBI:29105"/>
    </ligand>
</feature>
<dbReference type="Pfam" id="PF03006">
    <property type="entry name" value="HlyIII"/>
    <property type="match status" value="1"/>
</dbReference>
<feature type="transmembrane region" description="Helical" evidence="6">
    <location>
        <begin position="264"/>
        <end position="283"/>
    </location>
</feature>
<evidence type="ECO:0000313" key="7">
    <source>
        <dbReference type="EMBL" id="KAK8923530.1"/>
    </source>
</evidence>
<sequence length="366" mass="40860">MASTAGSLQSSSSFSADTMQFLISPRNIKRFDHRDEKCGDPAASREQNNLGLVDYDSLPEFLKHNEFIVNYYRSEWPLRETLLSLFSIHNETLNVWTHLIGFFIFLVLAGYAASIFPVGGAATGINDNPMMEQIRSGNSSIISIPFHDMFFVPTYQTPIPNTPLTSRLSRWPFYIYLAGAMFCLLMSSACHLLSCHSARTSYVMLRLDFAGISGLIVSSFYPLVYYTFACHPFFRNVYLCSITVFGLATIVISLVPVFDSPQFRPVRAVLFACMAASGIVPIAHKMLAFGHRPEAVLTTGYEAVMAMFYGLGVVVYALRVPERWLPGKFDLAGHSHQLFHVLVVAGAYTHYLASVVYLGWREAEGC</sequence>
<evidence type="ECO:0000256" key="1">
    <source>
        <dbReference type="ARBA" id="ARBA00004141"/>
    </source>
</evidence>
<dbReference type="PANTHER" id="PTHR20855:SF113">
    <property type="entry name" value="HAEMOLYSIN-III RELATED FAMILY PROTEIN, EXPRESSED"/>
    <property type="match status" value="1"/>
</dbReference>
<feature type="transmembrane region" description="Helical" evidence="6">
    <location>
        <begin position="99"/>
        <end position="125"/>
    </location>
</feature>
<feature type="transmembrane region" description="Helical" evidence="6">
    <location>
        <begin position="295"/>
        <end position="318"/>
    </location>
</feature>
<protein>
    <recommendedName>
        <fullName evidence="9">Heptahelical transmembrane protein 4-like</fullName>
    </recommendedName>
</protein>
<dbReference type="GO" id="GO:0009725">
    <property type="term" value="P:response to hormone"/>
    <property type="evidence" value="ECO:0007669"/>
    <property type="project" value="UniProtKB-ARBA"/>
</dbReference>